<keyword evidence="2" id="KW-1185">Reference proteome</keyword>
<dbReference type="Proteomes" id="UP001516400">
    <property type="component" value="Unassembled WGS sequence"/>
</dbReference>
<dbReference type="EMBL" id="JABFTP020000021">
    <property type="protein sequence ID" value="KAL3268450.1"/>
    <property type="molecule type" value="Genomic_DNA"/>
</dbReference>
<protein>
    <submittedName>
        <fullName evidence="1">Uncharacterized protein</fullName>
    </submittedName>
</protein>
<proteinExistence type="predicted"/>
<organism evidence="1 2">
    <name type="scientific">Cryptolaemus montrouzieri</name>
    <dbReference type="NCBI Taxonomy" id="559131"/>
    <lineage>
        <taxon>Eukaryota</taxon>
        <taxon>Metazoa</taxon>
        <taxon>Ecdysozoa</taxon>
        <taxon>Arthropoda</taxon>
        <taxon>Hexapoda</taxon>
        <taxon>Insecta</taxon>
        <taxon>Pterygota</taxon>
        <taxon>Neoptera</taxon>
        <taxon>Endopterygota</taxon>
        <taxon>Coleoptera</taxon>
        <taxon>Polyphaga</taxon>
        <taxon>Cucujiformia</taxon>
        <taxon>Coccinelloidea</taxon>
        <taxon>Coccinellidae</taxon>
        <taxon>Scymninae</taxon>
        <taxon>Scymnini</taxon>
        <taxon>Cryptolaemus</taxon>
    </lineage>
</organism>
<evidence type="ECO:0000313" key="2">
    <source>
        <dbReference type="Proteomes" id="UP001516400"/>
    </source>
</evidence>
<sequence length="175" mass="19965">MARYYNTISDLPEGQLGKHNFTTLYLNAQLIRNKMANIEVLLGATEPDIVVISETWLAQEEDKYFEFLGYDSVCQSEVTFGSSTLIDCAFTNSGLNSQLAIFHGYVADHRHQILYVDSPQRSKPGEPSDSCLVYDVDKPAFQEKLNDIENKNWCDPDEMCNDIIRAYTCSPRKKY</sequence>
<dbReference type="AlphaFoldDB" id="A0ABD2MPZ2"/>
<evidence type="ECO:0000313" key="1">
    <source>
        <dbReference type="EMBL" id="KAL3268450.1"/>
    </source>
</evidence>
<accession>A0ABD2MPZ2</accession>
<name>A0ABD2MPZ2_9CUCU</name>
<comment type="caution">
    <text evidence="1">The sequence shown here is derived from an EMBL/GenBank/DDBJ whole genome shotgun (WGS) entry which is preliminary data.</text>
</comment>
<gene>
    <name evidence="1" type="ORF">HHI36_007561</name>
</gene>
<reference evidence="1 2" key="1">
    <citation type="journal article" date="2021" name="BMC Biol.">
        <title>Horizontally acquired antibacterial genes associated with adaptive radiation of ladybird beetles.</title>
        <authorList>
            <person name="Li H.S."/>
            <person name="Tang X.F."/>
            <person name="Huang Y.H."/>
            <person name="Xu Z.Y."/>
            <person name="Chen M.L."/>
            <person name="Du X.Y."/>
            <person name="Qiu B.Y."/>
            <person name="Chen P.T."/>
            <person name="Zhang W."/>
            <person name="Slipinski A."/>
            <person name="Escalona H.E."/>
            <person name="Waterhouse R.M."/>
            <person name="Zwick A."/>
            <person name="Pang H."/>
        </authorList>
    </citation>
    <scope>NUCLEOTIDE SEQUENCE [LARGE SCALE GENOMIC DNA]</scope>
    <source>
        <strain evidence="1">SYSU2018</strain>
    </source>
</reference>